<organism evidence="1 2">
    <name type="scientific">Pseudomonas denitrificans</name>
    <dbReference type="NCBI Taxonomy" id="43306"/>
    <lineage>
        <taxon>Bacteria</taxon>
        <taxon>Pseudomonadati</taxon>
        <taxon>Pseudomonadota</taxon>
        <taxon>Gammaproteobacteria</taxon>
        <taxon>Pseudomonadales</taxon>
        <taxon>Pseudomonadaceae</taxon>
        <taxon>Halopseudomonas</taxon>
    </lineage>
</organism>
<dbReference type="RefSeq" id="WP_151188430.1">
    <property type="nucleotide sequence ID" value="NZ_CP043626.1"/>
</dbReference>
<proteinExistence type="predicted"/>
<keyword evidence="2" id="KW-1185">Reference proteome</keyword>
<dbReference type="EMBL" id="CP043626">
    <property type="protein sequence ID" value="QEY73748.1"/>
    <property type="molecule type" value="Genomic_DNA"/>
</dbReference>
<accession>A0A9X7R5Q4</accession>
<gene>
    <name evidence="1" type="ORF">F1C79_20265</name>
</gene>
<dbReference type="AlphaFoldDB" id="A0A9X7R5Q4"/>
<sequence length="98" mass="11121">MTRYGSANPISLLGQYALVSTTCDADPTPELHCIQIVGVVPPLDQIISRPYFLVMDQTLRRPYPQEMFWHNIQSLKVLEPEEVEACKDLIPQDGIMMC</sequence>
<reference evidence="1 2" key="1">
    <citation type="submission" date="2019-09" db="EMBL/GenBank/DDBJ databases">
        <title>Prosopis cineraria nodule microbiome.</title>
        <authorList>
            <person name="Chaluvadi S.R."/>
            <person name="Ali R."/>
            <person name="Wang X."/>
        </authorList>
    </citation>
    <scope>NUCLEOTIDE SEQUENCE [LARGE SCALE GENOMIC DNA]</scope>
    <source>
        <strain evidence="1 2">BG1</strain>
    </source>
</reference>
<name>A0A9X7R5Q4_PSEDE</name>
<evidence type="ECO:0000313" key="1">
    <source>
        <dbReference type="EMBL" id="QEY73748.1"/>
    </source>
</evidence>
<evidence type="ECO:0000313" key="2">
    <source>
        <dbReference type="Proteomes" id="UP000326659"/>
    </source>
</evidence>
<protein>
    <submittedName>
        <fullName evidence="1">Uncharacterized protein</fullName>
    </submittedName>
</protein>
<dbReference type="KEGG" id="pden:F1C79_20265"/>
<dbReference type="Proteomes" id="UP000326659">
    <property type="component" value="Chromosome"/>
</dbReference>
<dbReference type="OrthoDB" id="6941420at2"/>